<name>A0A1J5S123_9ZZZZ</name>
<dbReference type="EMBL" id="MLJW01000079">
    <property type="protein sequence ID" value="OIR01911.1"/>
    <property type="molecule type" value="Genomic_DNA"/>
</dbReference>
<protein>
    <recommendedName>
        <fullName evidence="2">Lipoprotein</fullName>
    </recommendedName>
</protein>
<evidence type="ECO:0000313" key="1">
    <source>
        <dbReference type="EMBL" id="OIR01911.1"/>
    </source>
</evidence>
<dbReference type="AlphaFoldDB" id="A0A1J5S123"/>
<proteinExistence type="predicted"/>
<reference evidence="1" key="1">
    <citation type="submission" date="2016-10" db="EMBL/GenBank/DDBJ databases">
        <title>Sequence of Gallionella enrichment culture.</title>
        <authorList>
            <person name="Poehlein A."/>
            <person name="Muehling M."/>
            <person name="Daniel R."/>
        </authorList>
    </citation>
    <scope>NUCLEOTIDE SEQUENCE</scope>
</reference>
<sequence length="81" mass="8011">MNKLILMSALVLVLAGCGSMSMGNGYGNYESGYRGFGMGFGGMGFPGMGFGGMDDDGFGGMDDGGFGGFGDGGFGGMGDDD</sequence>
<accession>A0A1J5S123</accession>
<evidence type="ECO:0008006" key="2">
    <source>
        <dbReference type="Google" id="ProtNLM"/>
    </source>
</evidence>
<comment type="caution">
    <text evidence="1">The sequence shown here is derived from an EMBL/GenBank/DDBJ whole genome shotgun (WGS) entry which is preliminary data.</text>
</comment>
<dbReference type="PROSITE" id="PS51257">
    <property type="entry name" value="PROKAR_LIPOPROTEIN"/>
    <property type="match status" value="1"/>
</dbReference>
<gene>
    <name evidence="1" type="ORF">GALL_159980</name>
</gene>
<organism evidence="1">
    <name type="scientific">mine drainage metagenome</name>
    <dbReference type="NCBI Taxonomy" id="410659"/>
    <lineage>
        <taxon>unclassified sequences</taxon>
        <taxon>metagenomes</taxon>
        <taxon>ecological metagenomes</taxon>
    </lineage>
</organism>